<accession>A0A4R3Y1J4</accession>
<organism evidence="6 7">
    <name type="scientific">Sulfurirhabdus autotrophica</name>
    <dbReference type="NCBI Taxonomy" id="1706046"/>
    <lineage>
        <taxon>Bacteria</taxon>
        <taxon>Pseudomonadati</taxon>
        <taxon>Pseudomonadota</taxon>
        <taxon>Betaproteobacteria</taxon>
        <taxon>Nitrosomonadales</taxon>
        <taxon>Sulfuricellaceae</taxon>
        <taxon>Sulfurirhabdus</taxon>
    </lineage>
</organism>
<name>A0A4R3Y1J4_9PROT</name>
<keyword evidence="3" id="KW-0408">Iron</keyword>
<dbReference type="GO" id="GO:0046872">
    <property type="term" value="F:metal ion binding"/>
    <property type="evidence" value="ECO:0007669"/>
    <property type="project" value="UniProtKB-KW"/>
</dbReference>
<dbReference type="Proteomes" id="UP000295367">
    <property type="component" value="Unassembled WGS sequence"/>
</dbReference>
<dbReference type="AlphaFoldDB" id="A0A4R3Y1J4"/>
<dbReference type="GO" id="GO:0005737">
    <property type="term" value="C:cytoplasm"/>
    <property type="evidence" value="ECO:0007669"/>
    <property type="project" value="UniProtKB-ARBA"/>
</dbReference>
<feature type="domain" description="Iron-binding zinc finger CDGSH type" evidence="5">
    <location>
        <begin position="46"/>
        <end position="77"/>
    </location>
</feature>
<reference evidence="6 7" key="1">
    <citation type="submission" date="2019-03" db="EMBL/GenBank/DDBJ databases">
        <title>Genomic Encyclopedia of Type Strains, Phase IV (KMG-IV): sequencing the most valuable type-strain genomes for metagenomic binning, comparative biology and taxonomic classification.</title>
        <authorList>
            <person name="Goeker M."/>
        </authorList>
    </citation>
    <scope>NUCLEOTIDE SEQUENCE [LARGE SCALE GENOMIC DNA]</scope>
    <source>
        <strain evidence="6 7">DSM 100309</strain>
    </source>
</reference>
<feature type="domain" description="Iron-binding zinc finger CDGSH type" evidence="5">
    <location>
        <begin position="9"/>
        <end position="45"/>
    </location>
</feature>
<dbReference type="GO" id="GO:0051537">
    <property type="term" value="F:2 iron, 2 sulfur cluster binding"/>
    <property type="evidence" value="ECO:0007669"/>
    <property type="project" value="UniProtKB-KW"/>
</dbReference>
<keyword evidence="7" id="KW-1185">Reference proteome</keyword>
<sequence length="78" mass="8740">MSEPVCAQKAPYGVELEAGDYYWCSCGQSKNQPFCDGSHKDTEFTPKKFTLDEKKKVWLCGCKQTKGVPFCDGAHKDL</sequence>
<evidence type="ECO:0000256" key="3">
    <source>
        <dbReference type="ARBA" id="ARBA00023004"/>
    </source>
</evidence>
<evidence type="ECO:0000259" key="5">
    <source>
        <dbReference type="SMART" id="SM00704"/>
    </source>
</evidence>
<comment type="caution">
    <text evidence="6">The sequence shown here is derived from an EMBL/GenBank/DDBJ whole genome shotgun (WGS) entry which is preliminary data.</text>
</comment>
<dbReference type="InterPro" id="IPR018967">
    <property type="entry name" value="FeS-contain_CDGSH-typ"/>
</dbReference>
<dbReference type="RefSeq" id="WP_124946748.1">
    <property type="nucleotide sequence ID" value="NZ_BHVT01000039.1"/>
</dbReference>
<gene>
    <name evidence="6" type="ORF">EDC63_10958</name>
</gene>
<dbReference type="SMART" id="SM00704">
    <property type="entry name" value="ZnF_CDGSH"/>
    <property type="match status" value="2"/>
</dbReference>
<keyword evidence="1" id="KW-0001">2Fe-2S</keyword>
<dbReference type="InterPro" id="IPR052950">
    <property type="entry name" value="CISD"/>
</dbReference>
<dbReference type="Gene3D" id="3.40.5.90">
    <property type="entry name" value="CDGSH iron-sulfur domain, mitoNEET-type"/>
    <property type="match status" value="2"/>
</dbReference>
<evidence type="ECO:0000313" key="7">
    <source>
        <dbReference type="Proteomes" id="UP000295367"/>
    </source>
</evidence>
<dbReference type="Pfam" id="PF09360">
    <property type="entry name" value="zf-CDGSH"/>
    <property type="match status" value="2"/>
</dbReference>
<protein>
    <submittedName>
        <fullName evidence="6">Iron-binding CDGSH zinc finger protein</fullName>
    </submittedName>
</protein>
<proteinExistence type="predicted"/>
<dbReference type="OrthoDB" id="9795032at2"/>
<evidence type="ECO:0000256" key="4">
    <source>
        <dbReference type="ARBA" id="ARBA00023014"/>
    </source>
</evidence>
<evidence type="ECO:0000313" key="6">
    <source>
        <dbReference type="EMBL" id="TCV85387.1"/>
    </source>
</evidence>
<dbReference type="PANTHER" id="PTHR46491">
    <property type="entry name" value="CDGSH IRON SULFUR DOMAIN PROTEIN HOMOLOG"/>
    <property type="match status" value="1"/>
</dbReference>
<evidence type="ECO:0000256" key="1">
    <source>
        <dbReference type="ARBA" id="ARBA00022714"/>
    </source>
</evidence>
<keyword evidence="4" id="KW-0411">Iron-sulfur</keyword>
<evidence type="ECO:0000256" key="2">
    <source>
        <dbReference type="ARBA" id="ARBA00022723"/>
    </source>
</evidence>
<dbReference type="EMBL" id="SMCO01000009">
    <property type="protein sequence ID" value="TCV85387.1"/>
    <property type="molecule type" value="Genomic_DNA"/>
</dbReference>
<dbReference type="InterPro" id="IPR042216">
    <property type="entry name" value="MitoNEET_CISD"/>
</dbReference>
<keyword evidence="2" id="KW-0479">Metal-binding</keyword>
<dbReference type="PANTHER" id="PTHR46491:SF3">
    <property type="entry name" value="CDGSH IRON-SULFUR DOMAIN-CONTAINING PROTEIN 3, MITOCHONDRIAL"/>
    <property type="match status" value="1"/>
</dbReference>